<evidence type="ECO:0000256" key="1">
    <source>
        <dbReference type="ARBA" id="ARBA00007592"/>
    </source>
</evidence>
<evidence type="ECO:0000256" key="6">
    <source>
        <dbReference type="PIRSR" id="PIRSR001365-2"/>
    </source>
</evidence>
<dbReference type="PIRSF" id="PIRSF001365">
    <property type="entry name" value="DHDPS"/>
    <property type="match status" value="1"/>
</dbReference>
<dbReference type="PANTHER" id="PTHR12128:SF66">
    <property type="entry name" value="4-HYDROXY-2-OXOGLUTARATE ALDOLASE, MITOCHONDRIAL"/>
    <property type="match status" value="1"/>
</dbReference>
<evidence type="ECO:0000256" key="4">
    <source>
        <dbReference type="PIRNR" id="PIRNR001365"/>
    </source>
</evidence>
<dbReference type="Pfam" id="PF00701">
    <property type="entry name" value="DHDPS"/>
    <property type="match status" value="1"/>
</dbReference>
<dbReference type="PROSITE" id="PS00666">
    <property type="entry name" value="DHDPS_2"/>
    <property type="match status" value="1"/>
</dbReference>
<evidence type="ECO:0000256" key="2">
    <source>
        <dbReference type="ARBA" id="ARBA00023239"/>
    </source>
</evidence>
<feature type="active site" description="Proton donor/acceptor" evidence="5">
    <location>
        <position position="162"/>
    </location>
</feature>
<dbReference type="InterPro" id="IPR020625">
    <property type="entry name" value="Schiff_base-form_aldolases_AS"/>
</dbReference>
<evidence type="ECO:0000313" key="8">
    <source>
        <dbReference type="Proteomes" id="UP000219182"/>
    </source>
</evidence>
<dbReference type="InterPro" id="IPR002220">
    <property type="entry name" value="DapA-like"/>
</dbReference>
<dbReference type="EMBL" id="NWQG01000022">
    <property type="protein sequence ID" value="PDQ22263.1"/>
    <property type="molecule type" value="Genomic_DNA"/>
</dbReference>
<keyword evidence="8" id="KW-1185">Reference proteome</keyword>
<feature type="active site" description="Schiff-base intermediate with substrate" evidence="5">
    <location>
        <position position="190"/>
    </location>
</feature>
<dbReference type="SUPFAM" id="SSF51569">
    <property type="entry name" value="Aldolase"/>
    <property type="match status" value="1"/>
</dbReference>
<keyword evidence="3" id="KW-0704">Schiff base</keyword>
<gene>
    <name evidence="7" type="ORF">CN311_05055</name>
</gene>
<accession>A0A2A6FKJ5</accession>
<dbReference type="CDD" id="cd00408">
    <property type="entry name" value="DHDPS-like"/>
    <property type="match status" value="1"/>
</dbReference>
<dbReference type="GO" id="GO:0008840">
    <property type="term" value="F:4-hydroxy-tetrahydrodipicolinate synthase activity"/>
    <property type="evidence" value="ECO:0007669"/>
    <property type="project" value="TreeGrafter"/>
</dbReference>
<feature type="binding site" evidence="6">
    <location>
        <position position="232"/>
    </location>
    <ligand>
        <name>pyruvate</name>
        <dbReference type="ChEBI" id="CHEBI:15361"/>
    </ligand>
</feature>
<dbReference type="GO" id="GO:0044281">
    <property type="term" value="P:small molecule metabolic process"/>
    <property type="evidence" value="ECO:0007669"/>
    <property type="project" value="UniProtKB-ARBA"/>
</dbReference>
<evidence type="ECO:0000256" key="5">
    <source>
        <dbReference type="PIRSR" id="PIRSR001365-1"/>
    </source>
</evidence>
<reference evidence="7 8" key="1">
    <citation type="submission" date="2017-09" db="EMBL/GenBank/DDBJ databases">
        <title>Mesorhizobum sanjuanii sp. nov. isolated from nodules of Lotus tenuis in saline-alkaline lowlands of Flooding Pampa.</title>
        <authorList>
            <person name="Sannazzaro A.I."/>
            <person name="Torres Tejerizo G.A."/>
            <person name="Fontana F."/>
            <person name="Cumpa Velazquez L.M."/>
            <person name="Hansen L."/>
            <person name="Pistorio M."/>
            <person name="Estrella M.J."/>
        </authorList>
    </citation>
    <scope>NUCLEOTIDE SEQUENCE [LARGE SCALE GENOMIC DNA]</scope>
    <source>
        <strain evidence="7 8">BSA136</strain>
    </source>
</reference>
<dbReference type="SMART" id="SM01130">
    <property type="entry name" value="DHDPS"/>
    <property type="match status" value="1"/>
</dbReference>
<protein>
    <submittedName>
        <fullName evidence="7">Dihydrodipicolinate synthase family protein</fullName>
    </submittedName>
</protein>
<evidence type="ECO:0000313" key="7">
    <source>
        <dbReference type="EMBL" id="PDQ22263.1"/>
    </source>
</evidence>
<dbReference type="InterPro" id="IPR013785">
    <property type="entry name" value="Aldolase_TIM"/>
</dbReference>
<proteinExistence type="inferred from homology"/>
<keyword evidence="2 4" id="KW-0456">Lyase</keyword>
<name>A0A2A6FKJ5_9HYPH</name>
<dbReference type="PANTHER" id="PTHR12128">
    <property type="entry name" value="DIHYDRODIPICOLINATE SYNTHASE"/>
    <property type="match status" value="1"/>
</dbReference>
<dbReference type="PRINTS" id="PR00146">
    <property type="entry name" value="DHPICSNTHASE"/>
</dbReference>
<dbReference type="AlphaFoldDB" id="A0A2A6FKJ5"/>
<sequence length="341" mass="35704">MLGATPARRPLGLSSSSACTEFPHVAHPLSLKGIIPAFPTPIRPDHSVDIEGVRRLVRYMIDNGASGVVPLGGTGEFTALSAKARIETVGASVAAAAGKVPVVAGVLSPGLGDAVDTGKSFKEAGADALMLIVPFYTRNSQEGVLRYFAEVREAVDLPIVLYDNPARTHFVIAPETIATMAKRDIIIGMKASNTDLYHFDHVMQKVPATFQMLSGQDTLFTQQVSMGARGGILTSAVLVPSFWNEVQVHAKGGRFDDALALQRRLCPLMDALFSEENPGPTRLALGMIGLDPGGSLPPLGAVSEGLGTRLLGILRELHSAGTLPVKPVASSPATLSPAAAS</sequence>
<dbReference type="Gene3D" id="3.20.20.70">
    <property type="entry name" value="Aldolase class I"/>
    <property type="match status" value="1"/>
</dbReference>
<organism evidence="7 8">
    <name type="scientific">Mesorhizobium sanjuanii</name>
    <dbReference type="NCBI Taxonomy" id="2037900"/>
    <lineage>
        <taxon>Bacteria</taxon>
        <taxon>Pseudomonadati</taxon>
        <taxon>Pseudomonadota</taxon>
        <taxon>Alphaproteobacteria</taxon>
        <taxon>Hyphomicrobiales</taxon>
        <taxon>Phyllobacteriaceae</taxon>
        <taxon>Mesorhizobium</taxon>
    </lineage>
</organism>
<comment type="similarity">
    <text evidence="1 4">Belongs to the DapA family.</text>
</comment>
<comment type="caution">
    <text evidence="7">The sequence shown here is derived from an EMBL/GenBank/DDBJ whole genome shotgun (WGS) entry which is preliminary data.</text>
</comment>
<feature type="binding site" evidence="6">
    <location>
        <position position="74"/>
    </location>
    <ligand>
        <name>pyruvate</name>
        <dbReference type="ChEBI" id="CHEBI:15361"/>
    </ligand>
</feature>
<evidence type="ECO:0000256" key="3">
    <source>
        <dbReference type="ARBA" id="ARBA00023270"/>
    </source>
</evidence>
<dbReference type="Proteomes" id="UP000219182">
    <property type="component" value="Unassembled WGS sequence"/>
</dbReference>